<reference evidence="1 2" key="1">
    <citation type="journal article" date="2016" name="Nat. Commun.">
        <title>Extremotolerant tardigrade genome and improved radiotolerance of human cultured cells by tardigrade-unique protein.</title>
        <authorList>
            <person name="Hashimoto T."/>
            <person name="Horikawa D.D."/>
            <person name="Saito Y."/>
            <person name="Kuwahara H."/>
            <person name="Kozuka-Hata H."/>
            <person name="Shin-I T."/>
            <person name="Minakuchi Y."/>
            <person name="Ohishi K."/>
            <person name="Motoyama A."/>
            <person name="Aizu T."/>
            <person name="Enomoto A."/>
            <person name="Kondo K."/>
            <person name="Tanaka S."/>
            <person name="Hara Y."/>
            <person name="Koshikawa S."/>
            <person name="Sagara H."/>
            <person name="Miura T."/>
            <person name="Yokobori S."/>
            <person name="Miyagawa K."/>
            <person name="Suzuki Y."/>
            <person name="Kubo T."/>
            <person name="Oyama M."/>
            <person name="Kohara Y."/>
            <person name="Fujiyama A."/>
            <person name="Arakawa K."/>
            <person name="Katayama T."/>
            <person name="Toyoda A."/>
            <person name="Kunieda T."/>
        </authorList>
    </citation>
    <scope>NUCLEOTIDE SEQUENCE [LARGE SCALE GENOMIC DNA]</scope>
    <source>
        <strain evidence="1 2">YOKOZUNA-1</strain>
    </source>
</reference>
<evidence type="ECO:0000313" key="2">
    <source>
        <dbReference type="Proteomes" id="UP000186922"/>
    </source>
</evidence>
<dbReference type="Proteomes" id="UP000186922">
    <property type="component" value="Unassembled WGS sequence"/>
</dbReference>
<evidence type="ECO:0000313" key="1">
    <source>
        <dbReference type="EMBL" id="GAU92424.1"/>
    </source>
</evidence>
<gene>
    <name evidence="1" type="primary">RvY_04506-1</name>
    <name evidence="1" type="synonym">RvY_04506.1</name>
    <name evidence="1" type="ORF">RvY_04506</name>
</gene>
<accession>A0A1D1URW8</accession>
<sequence length="110" mass="12872">MVVGNPEPSTNAKGGFTLRQTVRQYSEHDWIRKMLGKRKINGRNKKQSRQLRWLRNYERNHLNWRDCFFLMLPTAGQGYLEPDFRLTFWATVNAGSTHLLTQKAFSKAGT</sequence>
<dbReference type="EMBL" id="BDGG01000002">
    <property type="protein sequence ID" value="GAU92424.1"/>
    <property type="molecule type" value="Genomic_DNA"/>
</dbReference>
<keyword evidence="2" id="KW-1185">Reference proteome</keyword>
<name>A0A1D1URW8_RAMVA</name>
<proteinExistence type="predicted"/>
<comment type="caution">
    <text evidence="1">The sequence shown here is derived from an EMBL/GenBank/DDBJ whole genome shotgun (WGS) entry which is preliminary data.</text>
</comment>
<protein>
    <submittedName>
        <fullName evidence="1">Uncharacterized protein</fullName>
    </submittedName>
</protein>
<organism evidence="1 2">
    <name type="scientific">Ramazzottius varieornatus</name>
    <name type="common">Water bear</name>
    <name type="synonym">Tardigrade</name>
    <dbReference type="NCBI Taxonomy" id="947166"/>
    <lineage>
        <taxon>Eukaryota</taxon>
        <taxon>Metazoa</taxon>
        <taxon>Ecdysozoa</taxon>
        <taxon>Tardigrada</taxon>
        <taxon>Eutardigrada</taxon>
        <taxon>Parachela</taxon>
        <taxon>Hypsibioidea</taxon>
        <taxon>Ramazzottiidae</taxon>
        <taxon>Ramazzottius</taxon>
    </lineage>
</organism>
<dbReference type="AlphaFoldDB" id="A0A1D1URW8"/>